<accession>A0AA37XCW2</accession>
<evidence type="ECO:0000256" key="1">
    <source>
        <dbReference type="SAM" id="MobiDB-lite"/>
    </source>
</evidence>
<sequence>MPSGRDDETSPRTRDIARAVAVLARERSSAGRRRAARTALAELQPSALEWARHLDALVAVAHVGEGPDLGLAQRAVHAVDDDATLPRTDHLPAVLATSAALLRRPAKGTARAALVRAALLLRGDGLDDRARGEVLRAVAAGLGHPAPDVARRARATITEHLAAVPDDVRADLAALLAGPDPTSADLDAAPAPRRHPWPVSDASPGAVRDLVEGRARTLVAWESGLAALVHLHATDPGALRAAVADVRLGREAGRGERDAARRLVRTIRDEASGVRAAVAGLVDAVGALGRYLGMAPAAARGPGGSGAVGSTVPHLARLAEVADLLRERPVPRLLATPTHDDGSIDPATLLARITAAAREGWEPWPVDTEAALLRLTVPLDVAPLRAAGHALGTGAGHAYAAWLGHDGLVLPRLDVAPGPPPHAVVVGPAPAGASGPLAAALLAVPDGDSPAGDLVRARRTAWPPLSHAGPGRTGWLDLRPLPHHPELAAAWLLPHVSATAASAGAGEPDVAALRTVDGDVGAVTAAVLAHLLLGERPARDEAVALARHLSGRRQPWGALTGEALVVLVPARRTLTARLVEPLRAVAAAGGGPGTLVLLVTVLPALLTERAHGLPDLLALTSSLLETHGAPEHAGAALRSALRLVADGDSMTAREAARLLAALPSLPA</sequence>
<comment type="caution">
    <text evidence="2">The sequence shown here is derived from an EMBL/GenBank/DDBJ whole genome shotgun (WGS) entry which is preliminary data.</text>
</comment>
<organism evidence="2 3">
    <name type="scientific">Litorihabitans aurantiacus</name>
    <dbReference type="NCBI Taxonomy" id="1930061"/>
    <lineage>
        <taxon>Bacteria</taxon>
        <taxon>Bacillati</taxon>
        <taxon>Actinomycetota</taxon>
        <taxon>Actinomycetes</taxon>
        <taxon>Micrococcales</taxon>
        <taxon>Beutenbergiaceae</taxon>
        <taxon>Litorihabitans</taxon>
    </lineage>
</organism>
<keyword evidence="3" id="KW-1185">Reference proteome</keyword>
<evidence type="ECO:0000313" key="3">
    <source>
        <dbReference type="Proteomes" id="UP001157161"/>
    </source>
</evidence>
<name>A0AA37XCW2_9MICO</name>
<reference evidence="2" key="2">
    <citation type="submission" date="2023-02" db="EMBL/GenBank/DDBJ databases">
        <authorList>
            <person name="Sun Q."/>
            <person name="Mori K."/>
        </authorList>
    </citation>
    <scope>NUCLEOTIDE SEQUENCE</scope>
    <source>
        <strain evidence="2">NBRC 112290</strain>
    </source>
</reference>
<protein>
    <submittedName>
        <fullName evidence="2">Uncharacterized protein</fullName>
    </submittedName>
</protein>
<gene>
    <name evidence="2" type="ORF">GCM10025875_02300</name>
</gene>
<dbReference type="AlphaFoldDB" id="A0AA37XCW2"/>
<feature type="region of interest" description="Disordered" evidence="1">
    <location>
        <begin position="181"/>
        <end position="201"/>
    </location>
</feature>
<reference evidence="2" key="1">
    <citation type="journal article" date="2014" name="Int. J. Syst. Evol. Microbiol.">
        <title>Complete genome sequence of Corynebacterium casei LMG S-19264T (=DSM 44701T), isolated from a smear-ripened cheese.</title>
        <authorList>
            <consortium name="US DOE Joint Genome Institute (JGI-PGF)"/>
            <person name="Walter F."/>
            <person name="Albersmeier A."/>
            <person name="Kalinowski J."/>
            <person name="Ruckert C."/>
        </authorList>
    </citation>
    <scope>NUCLEOTIDE SEQUENCE</scope>
    <source>
        <strain evidence="2">NBRC 112290</strain>
    </source>
</reference>
<dbReference type="RefSeq" id="WP_284248759.1">
    <property type="nucleotide sequence ID" value="NZ_BSUM01000001.1"/>
</dbReference>
<dbReference type="Proteomes" id="UP001157161">
    <property type="component" value="Unassembled WGS sequence"/>
</dbReference>
<dbReference type="EMBL" id="BSUM01000001">
    <property type="protein sequence ID" value="GMA30238.1"/>
    <property type="molecule type" value="Genomic_DNA"/>
</dbReference>
<evidence type="ECO:0000313" key="2">
    <source>
        <dbReference type="EMBL" id="GMA30238.1"/>
    </source>
</evidence>
<proteinExistence type="predicted"/>